<organism evidence="1">
    <name type="scientific">marine sediment metagenome</name>
    <dbReference type="NCBI Taxonomy" id="412755"/>
    <lineage>
        <taxon>unclassified sequences</taxon>
        <taxon>metagenomes</taxon>
        <taxon>ecological metagenomes</taxon>
    </lineage>
</organism>
<protein>
    <submittedName>
        <fullName evidence="1">Uncharacterized protein</fullName>
    </submittedName>
</protein>
<dbReference type="EMBL" id="LAZR01042081">
    <property type="protein sequence ID" value="KKL10390.1"/>
    <property type="molecule type" value="Genomic_DNA"/>
</dbReference>
<comment type="caution">
    <text evidence="1">The sequence shown here is derived from an EMBL/GenBank/DDBJ whole genome shotgun (WGS) entry which is preliminary data.</text>
</comment>
<dbReference type="AlphaFoldDB" id="A0A0F9ALX9"/>
<reference evidence="1" key="1">
    <citation type="journal article" date="2015" name="Nature">
        <title>Complex archaea that bridge the gap between prokaryotes and eukaryotes.</title>
        <authorList>
            <person name="Spang A."/>
            <person name="Saw J.H."/>
            <person name="Jorgensen S.L."/>
            <person name="Zaremba-Niedzwiedzka K."/>
            <person name="Martijn J."/>
            <person name="Lind A.E."/>
            <person name="van Eijk R."/>
            <person name="Schleper C."/>
            <person name="Guy L."/>
            <person name="Ettema T.J."/>
        </authorList>
    </citation>
    <scope>NUCLEOTIDE SEQUENCE</scope>
</reference>
<gene>
    <name evidence="1" type="ORF">LCGC14_2556310</name>
</gene>
<accession>A0A0F9ALX9</accession>
<feature type="non-terminal residue" evidence="1">
    <location>
        <position position="1"/>
    </location>
</feature>
<evidence type="ECO:0000313" key="1">
    <source>
        <dbReference type="EMBL" id="KKL10390.1"/>
    </source>
</evidence>
<sequence>LVHLGILSQESKIYYGKNKEKRLKKSKDWYFKNKEKVVKRNIKRNKKRREESVDIRIRDSLRTRIRIALKSTTKSKNTAKLLGCTIEELRQHLQSQFIKGMSWDNYGYYGWHIDHIKPCASFDLSNPSEQCKCFSWRNLQPLWMIDNFKKGARVDYAS</sequence>
<proteinExistence type="predicted"/>
<name>A0A0F9ALX9_9ZZZZ</name>